<name>A0A6G1C2S1_9ORYZ</name>
<dbReference type="OrthoDB" id="10375603at2759"/>
<reference evidence="1 2" key="1">
    <citation type="submission" date="2019-11" db="EMBL/GenBank/DDBJ databases">
        <title>Whole genome sequence of Oryza granulata.</title>
        <authorList>
            <person name="Li W."/>
        </authorList>
    </citation>
    <scope>NUCLEOTIDE SEQUENCE [LARGE SCALE GENOMIC DNA]</scope>
    <source>
        <strain evidence="2">cv. Menghai</strain>
        <tissue evidence="1">Leaf</tissue>
    </source>
</reference>
<keyword evidence="2" id="KW-1185">Reference proteome</keyword>
<evidence type="ECO:0000313" key="1">
    <source>
        <dbReference type="EMBL" id="KAF0893863.1"/>
    </source>
</evidence>
<organism evidence="1 2">
    <name type="scientific">Oryza meyeriana var. granulata</name>
    <dbReference type="NCBI Taxonomy" id="110450"/>
    <lineage>
        <taxon>Eukaryota</taxon>
        <taxon>Viridiplantae</taxon>
        <taxon>Streptophyta</taxon>
        <taxon>Embryophyta</taxon>
        <taxon>Tracheophyta</taxon>
        <taxon>Spermatophyta</taxon>
        <taxon>Magnoliopsida</taxon>
        <taxon>Liliopsida</taxon>
        <taxon>Poales</taxon>
        <taxon>Poaceae</taxon>
        <taxon>BOP clade</taxon>
        <taxon>Oryzoideae</taxon>
        <taxon>Oryzeae</taxon>
        <taxon>Oryzinae</taxon>
        <taxon>Oryza</taxon>
        <taxon>Oryza meyeriana</taxon>
    </lineage>
</organism>
<evidence type="ECO:0000313" key="2">
    <source>
        <dbReference type="Proteomes" id="UP000479710"/>
    </source>
</evidence>
<proteinExistence type="predicted"/>
<dbReference type="Proteomes" id="UP000479710">
    <property type="component" value="Unassembled WGS sequence"/>
</dbReference>
<dbReference type="AlphaFoldDB" id="A0A6G1C2S1"/>
<dbReference type="EMBL" id="SPHZ02000011">
    <property type="protein sequence ID" value="KAF0893863.1"/>
    <property type="molecule type" value="Genomic_DNA"/>
</dbReference>
<evidence type="ECO:0008006" key="3">
    <source>
        <dbReference type="Google" id="ProtNLM"/>
    </source>
</evidence>
<accession>A0A6G1C2S1</accession>
<sequence>MNVYTSPIKALDYLENHAQDFDLVLADVHMEELHDDLPKNTKMIKNVGTVDRNQIATRVQEHKLDLEKEMQVLPGDTELSDVYAAMQRSLQLGTIYDESDYSSDPCGDEDRSGEDEIGGYGCANYATATHSSCDQVAVAVSCNADASQEVMSKTTADHQATRVSEPADLSANEANATYSTGSLQVHVVLARNVDASQESIKSTDDYQNVPKGSGAATLKLVNYSDTESE</sequence>
<comment type="caution">
    <text evidence="1">The sequence shown here is derived from an EMBL/GenBank/DDBJ whole genome shotgun (WGS) entry which is preliminary data.</text>
</comment>
<protein>
    <recommendedName>
        <fullName evidence="3">Response regulatory domain-containing protein</fullName>
    </recommendedName>
</protein>
<gene>
    <name evidence="1" type="ORF">E2562_031400</name>
</gene>